<evidence type="ECO:0000256" key="1">
    <source>
        <dbReference type="SAM" id="SignalP"/>
    </source>
</evidence>
<evidence type="ECO:0000313" key="2">
    <source>
        <dbReference type="EMBL" id="EEF23482.1"/>
    </source>
</evidence>
<dbReference type="AlphaFoldDB" id="B9TKY2"/>
<evidence type="ECO:0000313" key="3">
    <source>
        <dbReference type="Proteomes" id="UP000008311"/>
    </source>
</evidence>
<feature type="chain" id="PRO_5002890308" description="Transporter" evidence="1">
    <location>
        <begin position="21"/>
        <end position="252"/>
    </location>
</feature>
<organism evidence="2 3">
    <name type="scientific">Ricinus communis</name>
    <name type="common">Castor bean</name>
    <dbReference type="NCBI Taxonomy" id="3988"/>
    <lineage>
        <taxon>Eukaryota</taxon>
        <taxon>Viridiplantae</taxon>
        <taxon>Streptophyta</taxon>
        <taxon>Embryophyta</taxon>
        <taxon>Tracheophyta</taxon>
        <taxon>Spermatophyta</taxon>
        <taxon>Magnoliopsida</taxon>
        <taxon>eudicotyledons</taxon>
        <taxon>Gunneridae</taxon>
        <taxon>Pentapetalae</taxon>
        <taxon>rosids</taxon>
        <taxon>fabids</taxon>
        <taxon>Malpighiales</taxon>
        <taxon>Euphorbiaceae</taxon>
        <taxon>Acalyphoideae</taxon>
        <taxon>Acalypheae</taxon>
        <taxon>Ricinus</taxon>
    </lineage>
</organism>
<dbReference type="eggNOG" id="ENOG502SNE7">
    <property type="taxonomic scope" value="Eukaryota"/>
</dbReference>
<protein>
    <recommendedName>
        <fullName evidence="4">Transporter</fullName>
    </recommendedName>
</protein>
<keyword evidence="3" id="KW-1185">Reference proteome</keyword>
<evidence type="ECO:0008006" key="4">
    <source>
        <dbReference type="Google" id="ProtNLM"/>
    </source>
</evidence>
<name>B9TKY2_RICCO</name>
<proteinExistence type="predicted"/>
<dbReference type="EMBL" id="EQ985882">
    <property type="protein sequence ID" value="EEF23482.1"/>
    <property type="molecule type" value="Genomic_DNA"/>
</dbReference>
<keyword evidence="1" id="KW-0732">Signal</keyword>
<dbReference type="Proteomes" id="UP000008311">
    <property type="component" value="Unassembled WGS sequence"/>
</dbReference>
<feature type="signal peptide" evidence="1">
    <location>
        <begin position="1"/>
        <end position="20"/>
    </location>
</feature>
<dbReference type="InParanoid" id="B9TKY2"/>
<sequence length="252" mass="28519">MKCTDVLLVASLVACSPLYASDINLEPRFAEPDAAHSTRLSRIPEPMVYDLVRPLGVRQGEMEINALGDYNPYTGDINWAPELEYGLADDLAIEIELPFENASHERYKVAIQQTLNIDEAQGMANGWQAFVDVNKHTKAVSADATYIHALKWEGQWSSLSMLGLRVHDINRSAQVDYLLNNTVFYDVSPRLTLGLELNQEVSSGGTWRYRLTPQLHYDASQSYTVQLGTAWSTLDHPDKTQRLWSFRLIRVF</sequence>
<gene>
    <name evidence="2" type="ORF">RCOM_1965660</name>
</gene>
<reference evidence="3" key="1">
    <citation type="journal article" date="2010" name="Nat. Biotechnol.">
        <title>Draft genome sequence of the oilseed species Ricinus communis.</title>
        <authorList>
            <person name="Chan A.P."/>
            <person name="Crabtree J."/>
            <person name="Zhao Q."/>
            <person name="Lorenzi H."/>
            <person name="Orvis J."/>
            <person name="Puiu D."/>
            <person name="Melake-Berhan A."/>
            <person name="Jones K.M."/>
            <person name="Redman J."/>
            <person name="Chen G."/>
            <person name="Cahoon E.B."/>
            <person name="Gedil M."/>
            <person name="Stanke M."/>
            <person name="Haas B.J."/>
            <person name="Wortman J.R."/>
            <person name="Fraser-Liggett C.M."/>
            <person name="Ravel J."/>
            <person name="Rabinowicz P.D."/>
        </authorList>
    </citation>
    <scope>NUCLEOTIDE SEQUENCE [LARGE SCALE GENOMIC DNA]</scope>
    <source>
        <strain evidence="3">cv. Hale</strain>
    </source>
</reference>
<accession>B9TKY2</accession>